<dbReference type="InterPro" id="IPR052564">
    <property type="entry name" value="N-acetyltrans/Recomb-assoc"/>
</dbReference>
<dbReference type="Gene3D" id="3.40.630.30">
    <property type="match status" value="1"/>
</dbReference>
<dbReference type="EC" id="2.3.1.-" evidence="2"/>
<organism evidence="2 3">
    <name type="scientific">Candidatus Blautia gallistercoris</name>
    <dbReference type="NCBI Taxonomy" id="2838490"/>
    <lineage>
        <taxon>Bacteria</taxon>
        <taxon>Bacillati</taxon>
        <taxon>Bacillota</taxon>
        <taxon>Clostridia</taxon>
        <taxon>Lachnospirales</taxon>
        <taxon>Lachnospiraceae</taxon>
        <taxon>Blautia</taxon>
    </lineage>
</organism>
<dbReference type="Pfam" id="PF13673">
    <property type="entry name" value="Acetyltransf_10"/>
    <property type="match status" value="1"/>
</dbReference>
<dbReference type="AlphaFoldDB" id="A0A9D2B4C0"/>
<dbReference type="SUPFAM" id="SSF55729">
    <property type="entry name" value="Acyl-CoA N-acyltransferases (Nat)"/>
    <property type="match status" value="1"/>
</dbReference>
<reference evidence="2" key="2">
    <citation type="submission" date="2021-04" db="EMBL/GenBank/DDBJ databases">
        <authorList>
            <person name="Gilroy R."/>
        </authorList>
    </citation>
    <scope>NUCLEOTIDE SEQUENCE</scope>
    <source>
        <strain evidence="2">ChiSjej1B19-8411</strain>
    </source>
</reference>
<dbReference type="PROSITE" id="PS51186">
    <property type="entry name" value="GNAT"/>
    <property type="match status" value="1"/>
</dbReference>
<dbReference type="PANTHER" id="PTHR43451:SF1">
    <property type="entry name" value="ACETYLTRANSFERASE"/>
    <property type="match status" value="1"/>
</dbReference>
<proteinExistence type="predicted"/>
<accession>A0A9D2B4C0</accession>
<dbReference type="Proteomes" id="UP000886817">
    <property type="component" value="Unassembled WGS sequence"/>
</dbReference>
<evidence type="ECO:0000313" key="3">
    <source>
        <dbReference type="Proteomes" id="UP000886817"/>
    </source>
</evidence>
<dbReference type="EMBL" id="DXEX01000204">
    <property type="protein sequence ID" value="HIX59949.1"/>
    <property type="molecule type" value="Genomic_DNA"/>
</dbReference>
<comment type="caution">
    <text evidence="2">The sequence shown here is derived from an EMBL/GenBank/DDBJ whole genome shotgun (WGS) entry which is preliminary data.</text>
</comment>
<protein>
    <submittedName>
        <fullName evidence="2">GNAT family N-acetyltransferase</fullName>
        <ecNumber evidence="2">2.3.1.-</ecNumber>
    </submittedName>
</protein>
<reference evidence="2" key="1">
    <citation type="journal article" date="2021" name="PeerJ">
        <title>Extensive microbial diversity within the chicken gut microbiome revealed by metagenomics and culture.</title>
        <authorList>
            <person name="Gilroy R."/>
            <person name="Ravi A."/>
            <person name="Getino M."/>
            <person name="Pursley I."/>
            <person name="Horton D.L."/>
            <person name="Alikhan N.F."/>
            <person name="Baker D."/>
            <person name="Gharbi K."/>
            <person name="Hall N."/>
            <person name="Watson M."/>
            <person name="Adriaenssens E.M."/>
            <person name="Foster-Nyarko E."/>
            <person name="Jarju S."/>
            <person name="Secka A."/>
            <person name="Antonio M."/>
            <person name="Oren A."/>
            <person name="Chaudhuri R.R."/>
            <person name="La Ragione R."/>
            <person name="Hildebrand F."/>
            <person name="Pallen M.J."/>
        </authorList>
    </citation>
    <scope>NUCLEOTIDE SEQUENCE</scope>
    <source>
        <strain evidence="2">ChiSjej1B19-8411</strain>
    </source>
</reference>
<keyword evidence="2" id="KW-0012">Acyltransferase</keyword>
<gene>
    <name evidence="2" type="ORF">IAA45_09585</name>
</gene>
<keyword evidence="2" id="KW-0808">Transferase</keyword>
<dbReference type="GO" id="GO:0016747">
    <property type="term" value="F:acyltransferase activity, transferring groups other than amino-acyl groups"/>
    <property type="evidence" value="ECO:0007669"/>
    <property type="project" value="InterPro"/>
</dbReference>
<evidence type="ECO:0000259" key="1">
    <source>
        <dbReference type="PROSITE" id="PS51186"/>
    </source>
</evidence>
<dbReference type="InterPro" id="IPR016181">
    <property type="entry name" value="Acyl_CoA_acyltransferase"/>
</dbReference>
<dbReference type="PANTHER" id="PTHR43451">
    <property type="entry name" value="ACETYLTRANSFERASE (GNAT) FAMILY PROTEIN"/>
    <property type="match status" value="1"/>
</dbReference>
<sequence length="159" mass="18036">MILKKYESSYCLPMAQLFYDTVHSVNAADYTPQQLQAWAPGTVDLQAWDQSFSQHYTLLAIEGGQVLGFGDITPTGYLDRLYVHKDHQHQGIATFLCDRLEQAVAAERLTVAASITARPFFEKRGYRVLQEQQVERHGIILTNYRMEKIRSDKSGAALP</sequence>
<dbReference type="CDD" id="cd04301">
    <property type="entry name" value="NAT_SF"/>
    <property type="match status" value="1"/>
</dbReference>
<dbReference type="InterPro" id="IPR000182">
    <property type="entry name" value="GNAT_dom"/>
</dbReference>
<feature type="domain" description="N-acetyltransferase" evidence="1">
    <location>
        <begin position="17"/>
        <end position="151"/>
    </location>
</feature>
<evidence type="ECO:0000313" key="2">
    <source>
        <dbReference type="EMBL" id="HIX59949.1"/>
    </source>
</evidence>
<name>A0A9D2B4C0_9FIRM</name>